<organism evidence="1 2">
    <name type="scientific">Paramecium sonneborni</name>
    <dbReference type="NCBI Taxonomy" id="65129"/>
    <lineage>
        <taxon>Eukaryota</taxon>
        <taxon>Sar</taxon>
        <taxon>Alveolata</taxon>
        <taxon>Ciliophora</taxon>
        <taxon>Intramacronucleata</taxon>
        <taxon>Oligohymenophorea</taxon>
        <taxon>Peniculida</taxon>
        <taxon>Parameciidae</taxon>
        <taxon>Paramecium</taxon>
    </lineage>
</organism>
<protein>
    <submittedName>
        <fullName evidence="1">Uncharacterized protein</fullName>
    </submittedName>
</protein>
<dbReference type="EMBL" id="CAJJDN010000167">
    <property type="protein sequence ID" value="CAD8126366.1"/>
    <property type="molecule type" value="Genomic_DNA"/>
</dbReference>
<evidence type="ECO:0000313" key="1">
    <source>
        <dbReference type="EMBL" id="CAD8126366.1"/>
    </source>
</evidence>
<dbReference type="Proteomes" id="UP000692954">
    <property type="component" value="Unassembled WGS sequence"/>
</dbReference>
<reference evidence="1" key="1">
    <citation type="submission" date="2021-01" db="EMBL/GenBank/DDBJ databases">
        <authorList>
            <consortium name="Genoscope - CEA"/>
            <person name="William W."/>
        </authorList>
    </citation>
    <scope>NUCLEOTIDE SEQUENCE</scope>
</reference>
<keyword evidence="2" id="KW-1185">Reference proteome</keyword>
<accession>A0A8S1RDN8</accession>
<evidence type="ECO:0000313" key="2">
    <source>
        <dbReference type="Proteomes" id="UP000692954"/>
    </source>
</evidence>
<comment type="caution">
    <text evidence="1">The sequence shown here is derived from an EMBL/GenBank/DDBJ whole genome shotgun (WGS) entry which is preliminary data.</text>
</comment>
<name>A0A8S1RDN8_9CILI</name>
<dbReference type="OrthoDB" id="10360093at2759"/>
<gene>
    <name evidence="1" type="ORF">PSON_ATCC_30995.1.T1670001</name>
</gene>
<proteinExistence type="predicted"/>
<dbReference type="AlphaFoldDB" id="A0A8S1RDN8"/>
<sequence length="92" mass="11134">MDNQLEDELLRRMKQSKYSLSFLNHRSIEKIENGYIGFQITRGLWCQLRVFLLQKEGENKNFEMIFSEAFFGEQGAYDKIHEIFQKYKQQQC</sequence>